<organism evidence="1 2">
    <name type="scientific">Caldibacillus debilis GB1</name>
    <dbReference type="NCBI Taxonomy" id="1339248"/>
    <lineage>
        <taxon>Bacteria</taxon>
        <taxon>Bacillati</taxon>
        <taxon>Bacillota</taxon>
        <taxon>Bacilli</taxon>
        <taxon>Bacillales</taxon>
        <taxon>Bacillaceae</taxon>
        <taxon>Caldibacillus</taxon>
    </lineage>
</organism>
<name>A0A420VHN7_9BACI</name>
<reference evidence="1 2" key="1">
    <citation type="submission" date="2013-12" db="EMBL/GenBank/DDBJ databases">
        <title>Genome and proteome characterization of Caldibacillus debilis GB1 derived from a cellulolytic aero-tolerant co-culture.</title>
        <authorList>
            <person name="Wushke S.T."/>
            <person name="Zhang X."/>
            <person name="Fristensky B."/>
            <person name="Wilkins J.A."/>
            <person name="Levin D.B."/>
            <person name="Sparling R."/>
        </authorList>
    </citation>
    <scope>NUCLEOTIDE SEQUENCE [LARGE SCALE GENOMIC DNA]</scope>
    <source>
        <strain evidence="1 2">GB1</strain>
    </source>
</reference>
<comment type="caution">
    <text evidence="1">The sequence shown here is derived from an EMBL/GenBank/DDBJ whole genome shotgun (WGS) entry which is preliminary data.</text>
</comment>
<evidence type="ECO:0000313" key="1">
    <source>
        <dbReference type="EMBL" id="RKO62928.1"/>
    </source>
</evidence>
<protein>
    <submittedName>
        <fullName evidence="1">Uncharacterized protein</fullName>
    </submittedName>
</protein>
<dbReference type="AlphaFoldDB" id="A0A420VHN7"/>
<sequence length="42" mass="4857">MAPLKWIFHQSATFGIADLAGKVAKEAELKEMEEQIRQLWLK</sequence>
<dbReference type="RefSeq" id="WP_259462699.1">
    <property type="nucleotide sequence ID" value="NZ_AZRV01000011.1"/>
</dbReference>
<proteinExistence type="predicted"/>
<dbReference type="Proteomes" id="UP000286235">
    <property type="component" value="Unassembled WGS sequence"/>
</dbReference>
<accession>A0A420VHN7</accession>
<keyword evidence="2" id="KW-1185">Reference proteome</keyword>
<dbReference type="EMBL" id="AZRV01000011">
    <property type="protein sequence ID" value="RKO62928.1"/>
    <property type="molecule type" value="Genomic_DNA"/>
</dbReference>
<gene>
    <name evidence="1" type="ORF">Cdeb_00014</name>
</gene>
<evidence type="ECO:0000313" key="2">
    <source>
        <dbReference type="Proteomes" id="UP000286235"/>
    </source>
</evidence>